<gene>
    <name evidence="1" type="ORF">ACFFOL_04050</name>
</gene>
<reference evidence="1" key="1">
    <citation type="submission" date="2024-09" db="EMBL/GenBank/DDBJ databases">
        <authorList>
            <person name="Sun Q."/>
        </authorList>
    </citation>
    <scope>NUCLEOTIDE SEQUENCE [LARGE SCALE GENOMIC DNA]</scope>
    <source>
        <strain evidence="1">JCM 31273</strain>
    </source>
</reference>
<dbReference type="Pfam" id="PF24373">
    <property type="entry name" value="DUF7529"/>
    <property type="match status" value="1"/>
</dbReference>
<evidence type="ECO:0000313" key="2">
    <source>
        <dbReference type="Proteomes" id="UP001589595"/>
    </source>
</evidence>
<sequence length="159" mass="18463">MSRDKFNRMNKALVRWDEMTDEIERLTQEYDAEGWETLVLHPGDVVPQPAEDDSNPAFRLTVPDSELDALSEFVGEDDSEFDEYETHQAAADEVNLFLIILKSTTFERAVFYPVYYDPAVDIQFVDDVQDSDVLHTTVTDLNKSREFVFFHDTPELFIQ</sequence>
<accession>A0ABD5MLF5</accession>
<organism evidence="1 2">
    <name type="scientific">Halobaculum roseum</name>
    <dbReference type="NCBI Taxonomy" id="2175149"/>
    <lineage>
        <taxon>Archaea</taxon>
        <taxon>Methanobacteriati</taxon>
        <taxon>Methanobacteriota</taxon>
        <taxon>Stenosarchaea group</taxon>
        <taxon>Halobacteria</taxon>
        <taxon>Halobacteriales</taxon>
        <taxon>Haloferacaceae</taxon>
        <taxon>Halobaculum</taxon>
    </lineage>
</organism>
<name>A0ABD5MLF5_9EURY</name>
<evidence type="ECO:0000313" key="1">
    <source>
        <dbReference type="EMBL" id="MFB9823360.1"/>
    </source>
</evidence>
<proteinExistence type="predicted"/>
<dbReference type="Proteomes" id="UP001589595">
    <property type="component" value="Unassembled WGS sequence"/>
</dbReference>
<dbReference type="RefSeq" id="WP_222921382.1">
    <property type="nucleotide sequence ID" value="NZ_CP082286.1"/>
</dbReference>
<dbReference type="AlphaFoldDB" id="A0ABD5MLF5"/>
<keyword evidence="2" id="KW-1185">Reference proteome</keyword>
<dbReference type="GeneID" id="67211506"/>
<dbReference type="InterPro" id="IPR055951">
    <property type="entry name" value="DUF7529"/>
</dbReference>
<comment type="caution">
    <text evidence="1">The sequence shown here is derived from an EMBL/GenBank/DDBJ whole genome shotgun (WGS) entry which is preliminary data.</text>
</comment>
<dbReference type="EMBL" id="JBHMAJ010000002">
    <property type="protein sequence ID" value="MFB9823360.1"/>
    <property type="molecule type" value="Genomic_DNA"/>
</dbReference>
<protein>
    <submittedName>
        <fullName evidence="1">Uncharacterized protein</fullName>
    </submittedName>
</protein>